<reference evidence="2" key="1">
    <citation type="journal article" date="2016" name="Genome Biol. Evol.">
        <title>Comparative 'omics' of the Fusarium fujikuroi species complex highlights differences in genetic potential and metabolite synthesis.</title>
        <authorList>
            <person name="Niehaus E.-M."/>
            <person name="Muensterkoetter M."/>
            <person name="Proctor R.H."/>
            <person name="Brown D.W."/>
            <person name="Sharon A."/>
            <person name="Idan Y."/>
            <person name="Oren-Young L."/>
            <person name="Sieber C.M."/>
            <person name="Novak O."/>
            <person name="Pencik A."/>
            <person name="Tarkowska D."/>
            <person name="Hromadova K."/>
            <person name="Freeman S."/>
            <person name="Maymon M."/>
            <person name="Elazar M."/>
            <person name="Youssef S.A."/>
            <person name="El-Shabrawy E.S.M."/>
            <person name="Shalaby A.B.A."/>
            <person name="Houterman P."/>
            <person name="Brock N.L."/>
            <person name="Burkhardt I."/>
            <person name="Tsavkelova E.A."/>
            <person name="Dickschat J.S."/>
            <person name="Galuszka P."/>
            <person name="Gueldener U."/>
            <person name="Tudzynski B."/>
        </authorList>
    </citation>
    <scope>NUCLEOTIDE SEQUENCE [LARGE SCALE GENOMIC DNA]</scope>
    <source>
        <strain evidence="2">MRC7560</strain>
    </source>
</reference>
<gene>
    <name evidence="1" type="ORF">FMAN_15491</name>
</gene>
<keyword evidence="2" id="KW-1185">Reference proteome</keyword>
<organism evidence="1 2">
    <name type="scientific">Fusarium mangiferae</name>
    <name type="common">Mango malformation disease fungus</name>
    <dbReference type="NCBI Taxonomy" id="192010"/>
    <lineage>
        <taxon>Eukaryota</taxon>
        <taxon>Fungi</taxon>
        <taxon>Dikarya</taxon>
        <taxon>Ascomycota</taxon>
        <taxon>Pezizomycotina</taxon>
        <taxon>Sordariomycetes</taxon>
        <taxon>Hypocreomycetidae</taxon>
        <taxon>Hypocreales</taxon>
        <taxon>Nectriaceae</taxon>
        <taxon>Fusarium</taxon>
        <taxon>Fusarium fujikuroi species complex</taxon>
    </lineage>
</organism>
<dbReference type="GeneID" id="65094731"/>
<accession>A0A1L7UNG5</accession>
<sequence>MTTTIKRYCERPELNNQGLFDCLESPLEEIKDRSTLDRRREDKHVIHKTSSKKFKTNPHVAYAYSQMPANESSQFIMPECPSGSGCSARATLPLPSPEASQLLGPEALAAFTKLLNDAAENSRPVIPLGGGVWGSHVHTKKSTAMLARHANLQYFATPVEVAQRTRPMPPVCETAPTTSISPKHPSHREIDIQTLNPASSAKQPLRTSVVRPTDQISLAGSYEPGGKSFPPLSLYSSFIFI</sequence>
<comment type="caution">
    <text evidence="1">The sequence shown here is derived from an EMBL/GenBank/DDBJ whole genome shotgun (WGS) entry which is preliminary data.</text>
</comment>
<dbReference type="EMBL" id="FCQH01000040">
    <property type="protein sequence ID" value="CVL09327.1"/>
    <property type="molecule type" value="Genomic_DNA"/>
</dbReference>
<evidence type="ECO:0000313" key="1">
    <source>
        <dbReference type="EMBL" id="CVL09327.1"/>
    </source>
</evidence>
<dbReference type="AlphaFoldDB" id="A0A1L7UNG5"/>
<dbReference type="VEuPathDB" id="FungiDB:FMAN_15491"/>
<dbReference type="RefSeq" id="XP_041691582.1">
    <property type="nucleotide sequence ID" value="XM_041826307.1"/>
</dbReference>
<protein>
    <submittedName>
        <fullName evidence="1">Uncharacterized protein</fullName>
    </submittedName>
</protein>
<dbReference type="Proteomes" id="UP000184255">
    <property type="component" value="Unassembled WGS sequence"/>
</dbReference>
<name>A0A1L7UNG5_FUSMA</name>
<evidence type="ECO:0000313" key="2">
    <source>
        <dbReference type="Proteomes" id="UP000184255"/>
    </source>
</evidence>
<proteinExistence type="predicted"/>